<dbReference type="SUPFAM" id="SSF55874">
    <property type="entry name" value="ATPase domain of HSP90 chaperone/DNA topoisomerase II/histidine kinase"/>
    <property type="match status" value="1"/>
</dbReference>
<proteinExistence type="predicted"/>
<dbReference type="InterPro" id="IPR052957">
    <property type="entry name" value="Auxin_embryo_med"/>
</dbReference>
<feature type="region of interest" description="Disordered" evidence="1">
    <location>
        <begin position="1628"/>
        <end position="1652"/>
    </location>
</feature>
<gene>
    <name evidence="2" type="ORF">ABAZ39_13045</name>
</gene>
<sequence>MSMLADVTEDHAAASSGPGREVWRLTRDKLEAFVGLIRDDGTYKDRIYESANSASRHIATDYGRRFLIELVQNAYDAHPPVGRAGRIKVVMCGDEGPFGTLYVANEGQAFGGDNVNALCDLGLSSKPPGETVGNKGLGFRSVHHVSDDPQIFSALSASAGTFDGYRFRFASHDDLDRLLATPQHRELAKRDLPLFHTPVWIDEVPEAAQRFARDGFVTAVRLPLRNEPAREAVAAAFDEVRQLVVPLNLFLPRVALIEFAIEAAAGAGVFGLSRAAKDVFAAKDERYEIVDLAEQGRYFVAHRSIAEERVRAAIDASIEAQELHDSWRAWHGCGEVAVAARLDDAAVEPRLYTFLPMGGQAAAPFHGHLHGTFFPKSDRTSLKASIPLNGLLLREAASLAARAALWLAGSAGADGAATVEAAARAAVDLMTWHKGAGSLEGLRDGELPALVRDALVASAGGQSILDAPIVPCWGETPSLPDAPAPALEHRPARRAREWTADLKAFPEAAAAIRAPSVGLSILWSGLGAERIGRLQRFLSAPPLRALQLEQSERAALAEAFAVDLHREGQDDPEAWTGYYRDLPAFLGPAGAPSLFGRRVLLCSGGRLNKVEGDGSSLGTQGEPRRRSRKDLGLAVFSPSDRLMGQRAPEHADDDDPLRPPESLAGSFAFLDDRLDWYGETLTKTRQYFEAARLVRPYQGDEVLAHVSDAIKRDARKSTRRDALMWAFRLWRRSMASNRPISLREAKLYVPTRTDDYIEAGEVCFGVGWPDDTQGPLLEDFLQAAASHADDLRAMRGTLLALPDARPFSRKMLMPWRDFLRQIGVRCGLQPVARHFGSDTVEAWKLSTFDFCRRLGIADSVAAAWRSHVAAAVGALPYGRGAYRITGGIWVMPGQEALAGDGLAPEAREMFATLVAHWFREHADPDEHFTVTAVNPNRSTSSRQVWPTPLAAFLRDSPWFPVDWPAGGADGRRHLPCRQVWLAADNQSERPPAVLPQIAISFRRALARLSPERLDLLVRMCGLRVLNRVEDLWAQADFLASFYATGAVARHDARAFARLYEQTWALLADAASGPAEAPLRHLLVRQGGELRAVDLAAERSGTDRQPVYVRDGADELPADLLAAAGRAVFDVGAAKASRVAALVQSLADDVFVPASSALIAAFADGVEIKAALAGGALPPCCAPIVARCPSLPVLVLLAMEALNGAAARRLPADRREVVDRLADVVVWPANALTFRVGGEPVDVPPGATAAVLVAAPGRQVVVGSGVRDSILAWADLTRMLPKVSEAVAQPDLAVHLRALFGELEKRNLPVDGTVADDVLAALAGVLWLKPDAALAALDLLNARAERWLPWLEAVVHCCAGEAARAAFAASAPGLALDAAALKAAVERHVADSGIAADRLIDACRRSRAPGQLRDDLGLDFAAFNRSLRAAGLAPETHPALHKAAWATFIDTHWADILLPLRGHCAAKLDQRRPAPEYPELLSELRRLEPDEDWLERHQAPPEPLCRARVEAWLKARSLPAIGKSPIVLPPYLETRKGNTEAVRRFAGKAGERVRAWCAGQRTSAPPLWQDPGSSPQALFAALEAVGVIDFRPLEEATLVGWAVALALWPDGMPPALDLAALGLKTEALEKQRQSDKDSRDQRNKELRSFVFNGRSVDPREADREALSAEIAMGMPRSLRSAGLANPLKLAPLPPTTRSGGGTSRGTGGGAGRTNREKTEIVGYMGEAAVYHWLKAKFANQDIDAAWVSSNREALLLEPGNDGLGYDFEVRFRRQTWRLEVKASLGDPCQFEMGETEVRAARDALLSRTAERYCIVYVSNLATPSELRIEVLPNPLSEEAAGLLRVRGEGLRYQFKRA</sequence>
<dbReference type="NCBIfam" id="NF047352">
    <property type="entry name" value="P_loop_sacsin"/>
    <property type="match status" value="1"/>
</dbReference>
<dbReference type="PANTHER" id="PTHR32387">
    <property type="entry name" value="WU:FJ29H11"/>
    <property type="match status" value="1"/>
</dbReference>
<reference evidence="2 3" key="1">
    <citation type="journal article" date="2014" name="Genome Announc.">
        <title>Complete Genome Sequence of the Model Rhizosphere Strain Azospirillum brasilense Az39, Successfully Applied in Agriculture.</title>
        <authorList>
            <person name="Rivera D."/>
            <person name="Revale S."/>
            <person name="Molina R."/>
            <person name="Gualpa J."/>
            <person name="Puente M."/>
            <person name="Maroniche G."/>
            <person name="Paris G."/>
            <person name="Baker D."/>
            <person name="Clavijo B."/>
            <person name="McLay K."/>
            <person name="Spaepen S."/>
            <person name="Perticari A."/>
            <person name="Vazquez M."/>
            <person name="Wisniewski-Dye F."/>
            <person name="Watkins C."/>
            <person name="Martinez-Abarca F."/>
            <person name="Vanderleyden J."/>
            <person name="Cassan F."/>
        </authorList>
    </citation>
    <scope>NUCLEOTIDE SEQUENCE [LARGE SCALE GENOMIC DNA]</scope>
    <source>
        <strain evidence="2 3">Az39</strain>
    </source>
</reference>
<dbReference type="RefSeq" id="WP_038529882.1">
    <property type="nucleotide sequence ID" value="NZ_CP007793.1"/>
</dbReference>
<name>A0A060DP77_9PROT</name>
<evidence type="ECO:0008006" key="4">
    <source>
        <dbReference type="Google" id="ProtNLM"/>
    </source>
</evidence>
<dbReference type="InterPro" id="IPR036890">
    <property type="entry name" value="HATPase_C_sf"/>
</dbReference>
<evidence type="ECO:0000313" key="2">
    <source>
        <dbReference type="EMBL" id="AIB12898.1"/>
    </source>
</evidence>
<dbReference type="PANTHER" id="PTHR32387:SF0">
    <property type="entry name" value="PROTEIN NO VEIN"/>
    <property type="match status" value="1"/>
</dbReference>
<accession>A0A060DP77</accession>
<feature type="region of interest" description="Disordered" evidence="1">
    <location>
        <begin position="611"/>
        <end position="630"/>
    </location>
</feature>
<feature type="region of interest" description="Disordered" evidence="1">
    <location>
        <begin position="1683"/>
        <end position="1715"/>
    </location>
</feature>
<protein>
    <recommendedName>
        <fullName evidence="4">Protein NO VEIN C-terminal domain-containing protein</fullName>
    </recommendedName>
</protein>
<organism evidence="2 3">
    <name type="scientific">Azospirillum argentinense</name>
    <dbReference type="NCBI Taxonomy" id="2970906"/>
    <lineage>
        <taxon>Bacteria</taxon>
        <taxon>Pseudomonadati</taxon>
        <taxon>Pseudomonadota</taxon>
        <taxon>Alphaproteobacteria</taxon>
        <taxon>Rhodospirillales</taxon>
        <taxon>Azospirillaceae</taxon>
        <taxon>Azospirillum</taxon>
    </lineage>
</organism>
<dbReference type="KEGG" id="abq:ABAZ39_13045"/>
<dbReference type="Proteomes" id="UP000027186">
    <property type="component" value="Chromosome"/>
</dbReference>
<feature type="compositionally biased region" description="Gly residues" evidence="1">
    <location>
        <begin position="1697"/>
        <end position="1710"/>
    </location>
</feature>
<evidence type="ECO:0000256" key="1">
    <source>
        <dbReference type="SAM" id="MobiDB-lite"/>
    </source>
</evidence>
<dbReference type="EMBL" id="CP007793">
    <property type="protein sequence ID" value="AIB12898.1"/>
    <property type="molecule type" value="Genomic_DNA"/>
</dbReference>
<feature type="compositionally biased region" description="Basic and acidic residues" evidence="1">
    <location>
        <begin position="1628"/>
        <end position="1646"/>
    </location>
</feature>
<evidence type="ECO:0000313" key="3">
    <source>
        <dbReference type="Proteomes" id="UP000027186"/>
    </source>
</evidence>